<dbReference type="InterPro" id="IPR043128">
    <property type="entry name" value="Rev_trsase/Diguanyl_cyclase"/>
</dbReference>
<reference evidence="2" key="1">
    <citation type="submission" date="2016-10" db="EMBL/GenBank/DDBJ databases">
        <title>Sequence of Gallionella enrichment culture.</title>
        <authorList>
            <person name="Poehlein A."/>
            <person name="Muehling M."/>
            <person name="Daniel R."/>
        </authorList>
    </citation>
    <scope>NUCLEOTIDE SEQUENCE</scope>
</reference>
<feature type="domain" description="GGDEF" evidence="1">
    <location>
        <begin position="186"/>
        <end position="326"/>
    </location>
</feature>
<dbReference type="Gene3D" id="3.30.450.40">
    <property type="match status" value="1"/>
</dbReference>
<dbReference type="Pfam" id="PF00990">
    <property type="entry name" value="GGDEF"/>
    <property type="match status" value="1"/>
</dbReference>
<dbReference type="CDD" id="cd01949">
    <property type="entry name" value="GGDEF"/>
    <property type="match status" value="1"/>
</dbReference>
<proteinExistence type="predicted"/>
<organism evidence="2">
    <name type="scientific">mine drainage metagenome</name>
    <dbReference type="NCBI Taxonomy" id="410659"/>
    <lineage>
        <taxon>unclassified sequences</taxon>
        <taxon>metagenomes</taxon>
        <taxon>ecological metagenomes</taxon>
    </lineage>
</organism>
<dbReference type="NCBIfam" id="TIGR00254">
    <property type="entry name" value="GGDEF"/>
    <property type="match status" value="1"/>
</dbReference>
<dbReference type="SUPFAM" id="SSF55073">
    <property type="entry name" value="Nucleotide cyclase"/>
    <property type="match status" value="1"/>
</dbReference>
<gene>
    <name evidence="2" type="primary">pleD_31</name>
    <name evidence="2" type="ORF">GALL_314500</name>
</gene>
<name>A0A1J5R3U5_9ZZZZ</name>
<comment type="caution">
    <text evidence="2">The sequence shown here is derived from an EMBL/GenBank/DDBJ whole genome shotgun (WGS) entry which is preliminary data.</text>
</comment>
<dbReference type="SMART" id="SM00267">
    <property type="entry name" value="GGDEF"/>
    <property type="match status" value="1"/>
</dbReference>
<dbReference type="PROSITE" id="PS50887">
    <property type="entry name" value="GGDEF"/>
    <property type="match status" value="1"/>
</dbReference>
<protein>
    <submittedName>
        <fullName evidence="2">Response regulator PleD</fullName>
    </submittedName>
</protein>
<accession>A0A1J5R3U5</accession>
<dbReference type="FunFam" id="3.30.70.270:FF:000001">
    <property type="entry name" value="Diguanylate cyclase domain protein"/>
    <property type="match status" value="1"/>
</dbReference>
<dbReference type="InterPro" id="IPR029787">
    <property type="entry name" value="Nucleotide_cyclase"/>
</dbReference>
<sequence length="377" mass="40808">MSGAGSLSELIRLLLAEYKLAFGVEFVTFALVDREHEVARILGSSLDGDAGRSGLALLQSAATLEALYGECPRLCLGAFNDSQHQALFNSPPGAIASVALLPLTRRDELIGSLHFGSNNPERYLAGGGTAFLERMAEIISACLESALTQERLKLVGLTDGLTGVQNRRYFEHRCQEEASQARRHKHPLACMFLDIDKFKRINDLHGHQTGDQVLRSVADVIASQLRLGDTIARYGGEEFVVLLPQTALHHAREIAERIRATVASKNLQACSGEELSVTISIGLSMLSTEALATDSRQLADQLVAAADKALYQAKHGGRNRVVVDERLAPVAARQQQTWAWVPLAASASGVLLAMQEVAAGLFRRLMYRTGPTGSRAL</sequence>
<dbReference type="InterPro" id="IPR000160">
    <property type="entry name" value="GGDEF_dom"/>
</dbReference>
<dbReference type="PANTHER" id="PTHR45138:SF9">
    <property type="entry name" value="DIGUANYLATE CYCLASE DGCM-RELATED"/>
    <property type="match status" value="1"/>
</dbReference>
<evidence type="ECO:0000313" key="2">
    <source>
        <dbReference type="EMBL" id="OIQ86711.1"/>
    </source>
</evidence>
<dbReference type="SUPFAM" id="SSF55781">
    <property type="entry name" value="GAF domain-like"/>
    <property type="match status" value="1"/>
</dbReference>
<dbReference type="AlphaFoldDB" id="A0A1J5R3U5"/>
<evidence type="ECO:0000259" key="1">
    <source>
        <dbReference type="PROSITE" id="PS50887"/>
    </source>
</evidence>
<dbReference type="InterPro" id="IPR029016">
    <property type="entry name" value="GAF-like_dom_sf"/>
</dbReference>
<dbReference type="InterPro" id="IPR007435">
    <property type="entry name" value="DUF484"/>
</dbReference>
<dbReference type="PANTHER" id="PTHR45138">
    <property type="entry name" value="REGULATORY COMPONENTS OF SENSORY TRANSDUCTION SYSTEM"/>
    <property type="match status" value="1"/>
</dbReference>
<dbReference type="Gene3D" id="3.30.70.270">
    <property type="match status" value="1"/>
</dbReference>
<dbReference type="EMBL" id="MLJW01000464">
    <property type="protein sequence ID" value="OIQ86711.1"/>
    <property type="molecule type" value="Genomic_DNA"/>
</dbReference>
<dbReference type="Pfam" id="PF04340">
    <property type="entry name" value="DUF484"/>
    <property type="match status" value="1"/>
</dbReference>
<dbReference type="InterPro" id="IPR050469">
    <property type="entry name" value="Diguanylate_Cyclase"/>
</dbReference>
<dbReference type="GO" id="GO:0052621">
    <property type="term" value="F:diguanylate cyclase activity"/>
    <property type="evidence" value="ECO:0007669"/>
    <property type="project" value="TreeGrafter"/>
</dbReference>